<name>A0A0F3GPQ5_9BACT</name>
<keyword evidence="2" id="KW-1185">Reference proteome</keyword>
<proteinExistence type="predicted"/>
<comment type="caution">
    <text evidence="1">The sequence shown here is derived from an EMBL/GenBank/DDBJ whole genome shotgun (WGS) entry which is preliminary data.</text>
</comment>
<evidence type="ECO:0008006" key="3">
    <source>
        <dbReference type="Google" id="ProtNLM"/>
    </source>
</evidence>
<evidence type="ECO:0000313" key="1">
    <source>
        <dbReference type="EMBL" id="KJU83915.1"/>
    </source>
</evidence>
<dbReference type="EMBL" id="LACI01001682">
    <property type="protein sequence ID" value="KJU83915.1"/>
    <property type="molecule type" value="Genomic_DNA"/>
</dbReference>
<dbReference type="Proteomes" id="UP000033423">
    <property type="component" value="Unassembled WGS sequence"/>
</dbReference>
<evidence type="ECO:0000313" key="2">
    <source>
        <dbReference type="Proteomes" id="UP000033423"/>
    </source>
</evidence>
<accession>A0A0F3GPQ5</accession>
<dbReference type="Gene3D" id="3.90.320.10">
    <property type="match status" value="1"/>
</dbReference>
<reference evidence="1 2" key="1">
    <citation type="submission" date="2015-02" db="EMBL/GenBank/DDBJ databases">
        <title>Single-cell genomics of uncultivated deep-branching MTB reveals a conserved set of magnetosome genes.</title>
        <authorList>
            <person name="Kolinko S."/>
            <person name="Richter M."/>
            <person name="Glockner F.O."/>
            <person name="Brachmann A."/>
            <person name="Schuler D."/>
        </authorList>
    </citation>
    <scope>NUCLEOTIDE SEQUENCE [LARGE SCALE GENOMIC DNA]</scope>
    <source>
        <strain evidence="1">TM-1</strain>
    </source>
</reference>
<dbReference type="AlphaFoldDB" id="A0A0F3GPQ5"/>
<gene>
    <name evidence="1" type="ORF">MBAV_003882</name>
</gene>
<sequence length="168" mass="19090">MGLYVGHEFMTDEHATRGRYVHQACELLDKDDLDETDLDESLRGYVQAYKKFKAESGFKVDLIERRVCSQTYGYAGTLDRTGIINGVDSIIDIKSGVKQPCDALQTAAYMVALAEEKGWEARVRCQRFALYLSKDGMYKLQQHTDRTDKDVFLSALAVCKWKKENGLT</sequence>
<dbReference type="InterPro" id="IPR011604">
    <property type="entry name" value="PDDEXK-like_dom_sf"/>
</dbReference>
<protein>
    <recommendedName>
        <fullName evidence="3">PD-(D/E)XK endonuclease-like domain-containing protein</fullName>
    </recommendedName>
</protein>
<organism evidence="1 2">
    <name type="scientific">Candidatus Magnetobacterium bavaricum</name>
    <dbReference type="NCBI Taxonomy" id="29290"/>
    <lineage>
        <taxon>Bacteria</taxon>
        <taxon>Pseudomonadati</taxon>
        <taxon>Nitrospirota</taxon>
        <taxon>Thermodesulfovibrionia</taxon>
        <taxon>Thermodesulfovibrionales</taxon>
        <taxon>Candidatus Magnetobacteriaceae</taxon>
        <taxon>Candidatus Magnetobacterium</taxon>
    </lineage>
</organism>